<dbReference type="Proteomes" id="UP000426857">
    <property type="component" value="Chromosome"/>
</dbReference>
<dbReference type="EMBL" id="CP046322">
    <property type="protein sequence ID" value="QGS35124.1"/>
    <property type="molecule type" value="Genomic_DNA"/>
</dbReference>
<proteinExistence type="predicted"/>
<evidence type="ECO:0000313" key="3">
    <source>
        <dbReference type="Proteomes" id="UP000426857"/>
    </source>
</evidence>
<name>A0A6B8THJ2_9CORY</name>
<organism evidence="2 3">
    <name type="scientific">Corynebacterium xerosis</name>
    <dbReference type="NCBI Taxonomy" id="1725"/>
    <lineage>
        <taxon>Bacteria</taxon>
        <taxon>Bacillati</taxon>
        <taxon>Actinomycetota</taxon>
        <taxon>Actinomycetes</taxon>
        <taxon>Mycobacteriales</taxon>
        <taxon>Corynebacteriaceae</taxon>
        <taxon>Corynebacterium</taxon>
    </lineage>
</organism>
<evidence type="ECO:0000256" key="1">
    <source>
        <dbReference type="SAM" id="MobiDB-lite"/>
    </source>
</evidence>
<gene>
    <name evidence="2" type="ORF">FOB82_09370</name>
</gene>
<dbReference type="RefSeq" id="WP_155869893.1">
    <property type="nucleotide sequence ID" value="NZ_CP046322.1"/>
</dbReference>
<protein>
    <submittedName>
        <fullName evidence="2">Uncharacterized protein</fullName>
    </submittedName>
</protein>
<dbReference type="KEGG" id="cxe:FOB82_09370"/>
<evidence type="ECO:0000313" key="2">
    <source>
        <dbReference type="EMBL" id="QGS35124.1"/>
    </source>
</evidence>
<feature type="region of interest" description="Disordered" evidence="1">
    <location>
        <begin position="29"/>
        <end position="60"/>
    </location>
</feature>
<dbReference type="AlphaFoldDB" id="A0A6B8THJ2"/>
<accession>A0A6B8THJ2</accession>
<reference evidence="2 3" key="1">
    <citation type="submission" date="2019-11" db="EMBL/GenBank/DDBJ databases">
        <title>FDA dAtabase for Regulatory Grade micrObial Sequences (FDA-ARGOS): Supporting development and validation of Infectious Disease Dx tests.</title>
        <authorList>
            <person name="Kerrigan L."/>
            <person name="Long C."/>
            <person name="Tallon L."/>
            <person name="Sadzewicz L."/>
            <person name="Vavikolanu K."/>
            <person name="Mehta A."/>
            <person name="Aluvathingal J."/>
            <person name="Nadendla S."/>
            <person name="Yan Y."/>
            <person name="Sichtig H."/>
        </authorList>
    </citation>
    <scope>NUCLEOTIDE SEQUENCE [LARGE SCALE GENOMIC DNA]</scope>
    <source>
        <strain evidence="2 3">FDAARGOS_674</strain>
    </source>
</reference>
<feature type="compositionally biased region" description="Basic and acidic residues" evidence="1">
    <location>
        <begin position="43"/>
        <end position="60"/>
    </location>
</feature>
<sequence>MIEVLVICLYVLLIPAFWAVFAVLLSRLPNGADRPPVPPKRVSSGDERGAIGEPRTHLRE</sequence>